<dbReference type="Proteomes" id="UP000217348">
    <property type="component" value="Chromosome"/>
</dbReference>
<evidence type="ECO:0000313" key="1">
    <source>
        <dbReference type="EMBL" id="ATA88769.1"/>
    </source>
</evidence>
<dbReference type="Proteomes" id="UP001622370">
    <property type="component" value="Unassembled WGS sequence"/>
</dbReference>
<gene>
    <name evidence="2" type="ORF">ACI76L_05210</name>
    <name evidence="1" type="ORF">CGC58_02930</name>
</gene>
<organism evidence="1 3">
    <name type="scientific">Capnocytophaga stomatis</name>
    <dbReference type="NCBI Taxonomy" id="1848904"/>
    <lineage>
        <taxon>Bacteria</taxon>
        <taxon>Pseudomonadati</taxon>
        <taxon>Bacteroidota</taxon>
        <taxon>Flavobacteriia</taxon>
        <taxon>Flavobacteriales</taxon>
        <taxon>Flavobacteriaceae</taxon>
        <taxon>Capnocytophaga</taxon>
    </lineage>
</organism>
<dbReference type="AlphaFoldDB" id="A0A250FUC6"/>
<sequence length="205" mass="24104">MNFIKKIAVFILIIGLISCKVTKPQTKETSYVKMYNDEPITIHFFAPQYIGSVEQFYGKYTKKEYFTIKKLIEENLQTTIPDGKTIIINFSQKAPNCFEYGQTPSDVREMAKNSIKISNEISETYNAIDFFVFTEDFFFKNIYKTIEKYKLDTGFFHKNIFTRHQNCGAFIAIKPNGHFYKYYGEDYYSQMDAFLSNSIKFTDLK</sequence>
<accession>A0A250FUC6</accession>
<evidence type="ECO:0000313" key="4">
    <source>
        <dbReference type="Proteomes" id="UP001622370"/>
    </source>
</evidence>
<dbReference type="OrthoDB" id="1258369at2"/>
<protein>
    <submittedName>
        <fullName evidence="1">Uncharacterized protein</fullName>
    </submittedName>
</protein>
<dbReference type="PROSITE" id="PS51257">
    <property type="entry name" value="PROKAR_LIPOPROTEIN"/>
    <property type="match status" value="1"/>
</dbReference>
<proteinExistence type="predicted"/>
<name>A0A250FUC6_9FLAO</name>
<evidence type="ECO:0000313" key="2">
    <source>
        <dbReference type="EMBL" id="MFK8293171.1"/>
    </source>
</evidence>
<keyword evidence="4" id="KW-1185">Reference proteome</keyword>
<dbReference type="RefSeq" id="WP_095895040.1">
    <property type="nucleotide sequence ID" value="NZ_BOPJ01000017.1"/>
</dbReference>
<dbReference type="EMBL" id="CP022387">
    <property type="protein sequence ID" value="ATA88769.1"/>
    <property type="molecule type" value="Genomic_DNA"/>
</dbReference>
<dbReference type="KEGG" id="csto:CGC58_02930"/>
<reference evidence="3" key="3">
    <citation type="submission" date="2017-06" db="EMBL/GenBank/DDBJ databases">
        <title>Capnocytophaga spp. assemblies.</title>
        <authorList>
            <person name="Gulvik C.A."/>
        </authorList>
    </citation>
    <scope>NUCLEOTIDE SEQUENCE [LARGE SCALE GENOMIC DNA]</scope>
    <source>
        <strain evidence="3">H2177</strain>
    </source>
</reference>
<dbReference type="EMBL" id="JBJGWJ010000002">
    <property type="protein sequence ID" value="MFK8293171.1"/>
    <property type="molecule type" value="Genomic_DNA"/>
</dbReference>
<evidence type="ECO:0000313" key="3">
    <source>
        <dbReference type="Proteomes" id="UP000217348"/>
    </source>
</evidence>
<reference evidence="2" key="4">
    <citation type="submission" date="2024-10" db="EMBL/GenBank/DDBJ databases">
        <authorList>
            <person name="Bergman P."/>
            <person name="Andersson A.F."/>
            <person name="Zangenah S."/>
            <person name="Abbasi N."/>
        </authorList>
    </citation>
    <scope>NUCLEOTIDE SEQUENCE</scope>
    <source>
        <strain evidence="2">W5</strain>
    </source>
</reference>
<reference evidence="2 4" key="1">
    <citation type="journal article" date="2016" name="Sci. Rep.">
        <title>Whole genome sequencing identifies a novel species of the genus Capnocytophaga isolated from dog and cat bite wounds in humans.</title>
        <authorList>
            <person name="Zangenah S."/>
            <person name="Abbasi N."/>
            <person name="Andersson A.F."/>
            <person name="Bergman P."/>
        </authorList>
    </citation>
    <scope>NUCLEOTIDE SEQUENCE [LARGE SCALE GENOMIC DNA]</scope>
    <source>
        <strain evidence="2 4">W5</strain>
    </source>
</reference>
<reference evidence="1" key="2">
    <citation type="journal article" date="2017" name="Genome Announc.">
        <title>Twelve Complete Reference Genomes of Clinical Isolates in the Capnocytophaga Genus.</title>
        <authorList>
            <person name="Villarma A."/>
            <person name="Gulvik C.A."/>
            <person name="Rowe L.A."/>
            <person name="Sheth M."/>
            <person name="Juieng P."/>
            <person name="Nicholson A.C."/>
            <person name="Loparev V.N."/>
            <person name="McQuiston J.R."/>
        </authorList>
    </citation>
    <scope>NUCLEOTIDE SEQUENCE</scope>
    <source>
        <strain evidence="1">H2177</strain>
    </source>
</reference>